<dbReference type="SMART" id="SM00849">
    <property type="entry name" value="Lactamase_B"/>
    <property type="match status" value="1"/>
</dbReference>
<evidence type="ECO:0000313" key="3">
    <source>
        <dbReference type="EMBL" id="QGF24247.1"/>
    </source>
</evidence>
<dbReference type="GO" id="GO:0016787">
    <property type="term" value="F:hydrolase activity"/>
    <property type="evidence" value="ECO:0007669"/>
    <property type="project" value="UniProtKB-KW"/>
</dbReference>
<dbReference type="KEGG" id="rain:Rai3103_11865"/>
<dbReference type="Proteomes" id="UP000386847">
    <property type="component" value="Chromosome"/>
</dbReference>
<dbReference type="InterPro" id="IPR001279">
    <property type="entry name" value="Metallo-B-lactamas"/>
</dbReference>
<dbReference type="AlphaFoldDB" id="A0A5Q2FEK5"/>
<feature type="compositionally biased region" description="Low complexity" evidence="1">
    <location>
        <begin position="43"/>
        <end position="52"/>
    </location>
</feature>
<sequence length="271" mass="29080">MDDARRRRRRTDAGQCRSRPASRLAGGSAARRRGERRRRRGRPVVVTDPVTGPDDRCHVEPGGPALTLDLGDLTLTKVSVGPTDNNAYIIAAPQGPVVLVDCAAEADRLTEVLGDRTVGVIVTTHQHPDHVRVLTEMAQRTGAALVCGTPDREAIRRRTGSGPDGRWDGDVIRCGDLELGVIGLVGHTPGSITLVVTPDHGPVHLLTGDAIFPGGLGRTTSPEDFATLFEDAAGKVFDRFGDDTMIHPGHGDSTTVGRERPHLGEWRARGW</sequence>
<dbReference type="CDD" id="cd06262">
    <property type="entry name" value="metallo-hydrolase-like_MBL-fold"/>
    <property type="match status" value="1"/>
</dbReference>
<dbReference type="InterPro" id="IPR051453">
    <property type="entry name" value="MBL_Glyoxalase_II"/>
</dbReference>
<feature type="compositionally biased region" description="Low complexity" evidence="1">
    <location>
        <begin position="17"/>
        <end position="29"/>
    </location>
</feature>
<proteinExistence type="predicted"/>
<dbReference type="Gene3D" id="3.60.15.10">
    <property type="entry name" value="Ribonuclease Z/Hydroxyacylglutathione hydrolase-like"/>
    <property type="match status" value="1"/>
</dbReference>
<dbReference type="PANTHER" id="PTHR46233">
    <property type="entry name" value="HYDROXYACYLGLUTATHIONE HYDROLASE GLOC"/>
    <property type="match status" value="1"/>
</dbReference>
<protein>
    <submittedName>
        <fullName evidence="3">MBL fold metallo-hydrolase</fullName>
    </submittedName>
</protein>
<keyword evidence="4" id="KW-1185">Reference proteome</keyword>
<feature type="compositionally biased region" description="Basic residues" evidence="1">
    <location>
        <begin position="30"/>
        <end position="42"/>
    </location>
</feature>
<dbReference type="EMBL" id="CP045725">
    <property type="protein sequence ID" value="QGF24247.1"/>
    <property type="molecule type" value="Genomic_DNA"/>
</dbReference>
<feature type="domain" description="Metallo-beta-lactamase" evidence="2">
    <location>
        <begin position="84"/>
        <end position="250"/>
    </location>
</feature>
<feature type="region of interest" description="Disordered" evidence="1">
    <location>
        <begin position="246"/>
        <end position="271"/>
    </location>
</feature>
<name>A0A5Q2FEK5_9ACTN</name>
<evidence type="ECO:0000259" key="2">
    <source>
        <dbReference type="SMART" id="SM00849"/>
    </source>
</evidence>
<feature type="compositionally biased region" description="Basic residues" evidence="1">
    <location>
        <begin position="1"/>
        <end position="10"/>
    </location>
</feature>
<gene>
    <name evidence="3" type="ORF">Rai3103_11865</name>
</gene>
<dbReference type="InterPro" id="IPR036866">
    <property type="entry name" value="RibonucZ/Hydroxyglut_hydro"/>
</dbReference>
<dbReference type="PANTHER" id="PTHR46233:SF1">
    <property type="entry name" value="CONSERVED PROTEIN"/>
    <property type="match status" value="1"/>
</dbReference>
<evidence type="ECO:0000313" key="4">
    <source>
        <dbReference type="Proteomes" id="UP000386847"/>
    </source>
</evidence>
<dbReference type="SUPFAM" id="SSF56281">
    <property type="entry name" value="Metallo-hydrolase/oxidoreductase"/>
    <property type="match status" value="1"/>
</dbReference>
<dbReference type="Pfam" id="PF00753">
    <property type="entry name" value="Lactamase_B"/>
    <property type="match status" value="1"/>
</dbReference>
<reference evidence="3 4" key="1">
    <citation type="submission" date="2019-10" db="EMBL/GenBank/DDBJ databases">
        <title>Genomic analysis of Raineyella sp. CBA3103.</title>
        <authorList>
            <person name="Roh S.W."/>
        </authorList>
    </citation>
    <scope>NUCLEOTIDE SEQUENCE [LARGE SCALE GENOMIC DNA]</scope>
    <source>
        <strain evidence="3 4">CBA3103</strain>
    </source>
</reference>
<keyword evidence="3" id="KW-0378">Hydrolase</keyword>
<organism evidence="3 4">
    <name type="scientific">Raineyella fluvialis</name>
    <dbReference type="NCBI Taxonomy" id="2662261"/>
    <lineage>
        <taxon>Bacteria</taxon>
        <taxon>Bacillati</taxon>
        <taxon>Actinomycetota</taxon>
        <taxon>Actinomycetes</taxon>
        <taxon>Propionibacteriales</taxon>
        <taxon>Propionibacteriaceae</taxon>
        <taxon>Raineyella</taxon>
    </lineage>
</organism>
<accession>A0A5Q2FEK5</accession>
<feature type="region of interest" description="Disordered" evidence="1">
    <location>
        <begin position="1"/>
        <end position="59"/>
    </location>
</feature>
<feature type="compositionally biased region" description="Basic and acidic residues" evidence="1">
    <location>
        <begin position="257"/>
        <end position="271"/>
    </location>
</feature>
<evidence type="ECO:0000256" key="1">
    <source>
        <dbReference type="SAM" id="MobiDB-lite"/>
    </source>
</evidence>